<dbReference type="EnsemblPlants" id="KQK09493">
    <property type="protein sequence ID" value="KQK09493"/>
    <property type="gene ID" value="BRADI_2g48320v3"/>
</dbReference>
<reference evidence="4" key="3">
    <citation type="submission" date="2018-08" db="UniProtKB">
        <authorList>
            <consortium name="EnsemblPlants"/>
        </authorList>
    </citation>
    <scope>IDENTIFICATION</scope>
    <source>
        <strain evidence="4">cv. Bd21</strain>
    </source>
</reference>
<proteinExistence type="predicted"/>
<accession>I1HR03</accession>
<dbReference type="OrthoDB" id="691673at2759"/>
<dbReference type="RefSeq" id="XP_014753726.1">
    <property type="nucleotide sequence ID" value="XM_014898240.2"/>
</dbReference>
<organism evidence="4">
    <name type="scientific">Brachypodium distachyon</name>
    <name type="common">Purple false brome</name>
    <name type="synonym">Trachynia distachya</name>
    <dbReference type="NCBI Taxonomy" id="15368"/>
    <lineage>
        <taxon>Eukaryota</taxon>
        <taxon>Viridiplantae</taxon>
        <taxon>Streptophyta</taxon>
        <taxon>Embryophyta</taxon>
        <taxon>Tracheophyta</taxon>
        <taxon>Spermatophyta</taxon>
        <taxon>Magnoliopsida</taxon>
        <taxon>Liliopsida</taxon>
        <taxon>Poales</taxon>
        <taxon>Poaceae</taxon>
        <taxon>BOP clade</taxon>
        <taxon>Pooideae</taxon>
        <taxon>Stipodae</taxon>
        <taxon>Brachypodieae</taxon>
        <taxon>Brachypodium</taxon>
    </lineage>
</organism>
<feature type="compositionally biased region" description="Basic and acidic residues" evidence="1">
    <location>
        <begin position="279"/>
        <end position="295"/>
    </location>
</feature>
<dbReference type="EMBL" id="CM000881">
    <property type="protein sequence ID" value="PNT72720.1"/>
    <property type="molecule type" value="Genomic_DNA"/>
</dbReference>
<feature type="compositionally biased region" description="Acidic residues" evidence="1">
    <location>
        <begin position="267"/>
        <end position="278"/>
    </location>
</feature>
<dbReference type="RefSeq" id="XP_014753725.1">
    <property type="nucleotide sequence ID" value="XM_014898239.2"/>
</dbReference>
<reference evidence="3 4" key="1">
    <citation type="journal article" date="2010" name="Nature">
        <title>Genome sequencing and analysis of the model grass Brachypodium distachyon.</title>
        <authorList>
            <consortium name="International Brachypodium Initiative"/>
        </authorList>
    </citation>
    <scope>NUCLEOTIDE SEQUENCE [LARGE SCALE GENOMIC DNA]</scope>
    <source>
        <strain evidence="3">Bd21</strain>
        <strain evidence="4">cv. Bd21</strain>
    </source>
</reference>
<evidence type="ECO:0000313" key="3">
    <source>
        <dbReference type="EMBL" id="KQK09493.1"/>
    </source>
</evidence>
<evidence type="ECO:0000313" key="4">
    <source>
        <dbReference type="EnsemblPlants" id="KQK09493"/>
    </source>
</evidence>
<dbReference type="InterPro" id="IPR044823">
    <property type="entry name" value="ASIL1/2-like"/>
</dbReference>
<dbReference type="eggNOG" id="KOG4282">
    <property type="taxonomic scope" value="Eukaryota"/>
</dbReference>
<feature type="domain" description="Myb/SANT-like DNA-binding" evidence="2">
    <location>
        <begin position="57"/>
        <end position="152"/>
    </location>
</feature>
<name>I1HR03_BRADI</name>
<dbReference type="HOGENOM" id="CLU_042856_2_0_1"/>
<dbReference type="AlphaFoldDB" id="I1HR03"/>
<dbReference type="InterPro" id="IPR044822">
    <property type="entry name" value="Myb_DNA-bind_4"/>
</dbReference>
<keyword evidence="5" id="KW-1185">Reference proteome</keyword>
<dbReference type="Gramene" id="KQK09493">
    <property type="protein sequence ID" value="KQK09493"/>
    <property type="gene ID" value="BRADI_2g48320v3"/>
</dbReference>
<dbReference type="Gramene" id="PNT72720">
    <property type="protein sequence ID" value="PNT72720"/>
    <property type="gene ID" value="BRADI_2g48320v3"/>
</dbReference>
<dbReference type="KEGG" id="bdi:100826652"/>
<dbReference type="GeneID" id="100826652"/>
<dbReference type="GO" id="GO:0000976">
    <property type="term" value="F:transcription cis-regulatory region binding"/>
    <property type="evidence" value="ECO:0000318"/>
    <property type="project" value="GO_Central"/>
</dbReference>
<dbReference type="EMBL" id="CM000881">
    <property type="protein sequence ID" value="KQK09493.1"/>
    <property type="molecule type" value="Genomic_DNA"/>
</dbReference>
<dbReference type="PANTHER" id="PTHR31307">
    <property type="entry name" value="TRIHELIX TRANSCRIPTION FACTOR ASIL2"/>
    <property type="match status" value="1"/>
</dbReference>
<feature type="compositionally biased region" description="Low complexity" evidence="1">
    <location>
        <begin position="1"/>
        <end position="22"/>
    </location>
</feature>
<dbReference type="Pfam" id="PF13837">
    <property type="entry name" value="Myb_DNA-bind_4"/>
    <property type="match status" value="1"/>
</dbReference>
<feature type="region of interest" description="Disordered" evidence="1">
    <location>
        <begin position="1"/>
        <end position="29"/>
    </location>
</feature>
<evidence type="ECO:0000259" key="2">
    <source>
        <dbReference type="Pfam" id="PF13837"/>
    </source>
</evidence>
<gene>
    <name evidence="4" type="primary">LOC100826652</name>
    <name evidence="3" type="ORF">BRADI_2g48320v3</name>
</gene>
<protein>
    <recommendedName>
        <fullName evidence="2">Myb/SANT-like DNA-binding domain-containing protein</fullName>
    </recommendedName>
</protein>
<dbReference type="EnsemblPlants" id="PNT72720">
    <property type="protein sequence ID" value="PNT72720"/>
    <property type="gene ID" value="BRADI_2g48320v3"/>
</dbReference>
<evidence type="ECO:0000256" key="1">
    <source>
        <dbReference type="SAM" id="MobiDB-lite"/>
    </source>
</evidence>
<dbReference type="GO" id="GO:0005634">
    <property type="term" value="C:nucleus"/>
    <property type="evidence" value="ECO:0000318"/>
    <property type="project" value="GO_Central"/>
</dbReference>
<dbReference type="STRING" id="15368.I1HR03"/>
<dbReference type="OMA" id="YAQGFEF"/>
<dbReference type="Proteomes" id="UP000008810">
    <property type="component" value="Chromosome 2"/>
</dbReference>
<dbReference type="PANTHER" id="PTHR31307:SF6">
    <property type="entry name" value="OS01G0718900 PROTEIN"/>
    <property type="match status" value="1"/>
</dbReference>
<evidence type="ECO:0000313" key="5">
    <source>
        <dbReference type="Proteomes" id="UP000008810"/>
    </source>
</evidence>
<reference evidence="3" key="2">
    <citation type="submission" date="2017-06" db="EMBL/GenBank/DDBJ databases">
        <title>WGS assembly of Brachypodium distachyon.</title>
        <authorList>
            <consortium name="The International Brachypodium Initiative"/>
            <person name="Lucas S."/>
            <person name="Harmon-Smith M."/>
            <person name="Lail K."/>
            <person name="Tice H."/>
            <person name="Grimwood J."/>
            <person name="Bruce D."/>
            <person name="Barry K."/>
            <person name="Shu S."/>
            <person name="Lindquist E."/>
            <person name="Wang M."/>
            <person name="Pitluck S."/>
            <person name="Vogel J.P."/>
            <person name="Garvin D.F."/>
            <person name="Mockler T.C."/>
            <person name="Schmutz J."/>
            <person name="Rokhsar D."/>
            <person name="Bevan M.W."/>
        </authorList>
    </citation>
    <scope>NUCLEOTIDE SEQUENCE</scope>
    <source>
        <strain evidence="3">Bd21</strain>
    </source>
</reference>
<feature type="region of interest" description="Disordered" evidence="1">
    <location>
        <begin position="266"/>
        <end position="303"/>
    </location>
</feature>
<sequence length="303" mass="33818">MDDPAAASLSSSPSSSDASPSPRSKRRRTDRYALGFEFAPRLTPSAAAPAPASRSASEWTEDSTFALLDAWGERFVCAGRRSLSADEWLEVSHLVAAAASRPAGYYSEAQCRNRIDTLRKMFRKEKERSRLAAHRSNHPSPSNWVYFDKMLSLMCPTPLPLLPRIVKRRRDRQPVPRYSWGVDVGEFVLAGCGGAGSDAELGGDVTGALKGEEFAVLTESIRRFGEVYERVESSKRQHMAQLKRMRRDMQRDLEVRWREILEKAEMEIESIEEEEEGGDNAKKRLGDDDGGEKHNNGAVDASP</sequence>